<dbReference type="WBParaSite" id="nRc.2.0.1.t39632-RA">
    <property type="protein sequence ID" value="nRc.2.0.1.t39632-RA"/>
    <property type="gene ID" value="nRc.2.0.1.g39632"/>
</dbReference>
<evidence type="ECO:0000256" key="1">
    <source>
        <dbReference type="ARBA" id="ARBA00001936"/>
    </source>
</evidence>
<dbReference type="PANTHER" id="PTHR46246">
    <property type="entry name" value="GUANOSINE-3',5'-BIS(DIPHOSPHATE) 3'-PYROPHOSPHOHYDROLASE MESH1"/>
    <property type="match status" value="1"/>
</dbReference>
<dbReference type="PANTHER" id="PTHR46246:SF1">
    <property type="entry name" value="GUANOSINE-3',5'-BIS(DIPHOSPHATE) 3'-PYROPHOSPHOHYDROLASE MESH1"/>
    <property type="match status" value="1"/>
</dbReference>
<organism evidence="13 14">
    <name type="scientific">Romanomermis culicivorax</name>
    <name type="common">Nematode worm</name>
    <dbReference type="NCBI Taxonomy" id="13658"/>
    <lineage>
        <taxon>Eukaryota</taxon>
        <taxon>Metazoa</taxon>
        <taxon>Ecdysozoa</taxon>
        <taxon>Nematoda</taxon>
        <taxon>Enoplea</taxon>
        <taxon>Dorylaimia</taxon>
        <taxon>Mermithida</taxon>
        <taxon>Mermithoidea</taxon>
        <taxon>Mermithidae</taxon>
        <taxon>Romanomermis</taxon>
    </lineage>
</organism>
<dbReference type="OMA" id="PPWRERK"/>
<dbReference type="Proteomes" id="UP000887565">
    <property type="component" value="Unplaced"/>
</dbReference>
<evidence type="ECO:0000256" key="7">
    <source>
        <dbReference type="ARBA" id="ARBA00038354"/>
    </source>
</evidence>
<dbReference type="SMART" id="SM00471">
    <property type="entry name" value="HDc"/>
    <property type="match status" value="1"/>
</dbReference>
<dbReference type="GO" id="GO:0046872">
    <property type="term" value="F:metal ion binding"/>
    <property type="evidence" value="ECO:0007669"/>
    <property type="project" value="UniProtKB-KW"/>
</dbReference>
<dbReference type="FunFam" id="1.10.3210.10:FF:000012">
    <property type="entry name" value="HD domain containing 3"/>
    <property type="match status" value="1"/>
</dbReference>
<reference evidence="14" key="1">
    <citation type="submission" date="2022-11" db="UniProtKB">
        <authorList>
            <consortium name="WormBaseParasite"/>
        </authorList>
    </citation>
    <scope>IDENTIFICATION</scope>
</reference>
<dbReference type="EC" id="3.1.7.2" evidence="5"/>
<dbReference type="SUPFAM" id="SSF109604">
    <property type="entry name" value="HD-domain/PDEase-like"/>
    <property type="match status" value="1"/>
</dbReference>
<name>A0A915KLB6_ROMCU</name>
<evidence type="ECO:0000256" key="10">
    <source>
        <dbReference type="ARBA" id="ARBA00041770"/>
    </source>
</evidence>
<dbReference type="Gene3D" id="1.10.3210.10">
    <property type="entry name" value="Hypothetical protein af1432"/>
    <property type="match status" value="1"/>
</dbReference>
<keyword evidence="3" id="KW-0378">Hydrolase</keyword>
<evidence type="ECO:0000256" key="4">
    <source>
        <dbReference type="ARBA" id="ARBA00023211"/>
    </source>
</evidence>
<feature type="domain" description="HD/PDEase" evidence="12">
    <location>
        <begin position="28"/>
        <end position="136"/>
    </location>
</feature>
<dbReference type="AlphaFoldDB" id="A0A915KLB6"/>
<comment type="similarity">
    <text evidence="7">Belongs to the MESH1 family.</text>
</comment>
<comment type="catalytic activity">
    <reaction evidence="11">
        <text>guanosine 3',5'-bis(diphosphate) + H2O = GDP + diphosphate + H(+)</text>
        <dbReference type="Rhea" id="RHEA:14253"/>
        <dbReference type="ChEBI" id="CHEBI:15377"/>
        <dbReference type="ChEBI" id="CHEBI:15378"/>
        <dbReference type="ChEBI" id="CHEBI:33019"/>
        <dbReference type="ChEBI" id="CHEBI:58189"/>
        <dbReference type="ChEBI" id="CHEBI:77828"/>
        <dbReference type="EC" id="3.1.7.2"/>
    </reaction>
</comment>
<dbReference type="GO" id="GO:0008893">
    <property type="term" value="F:guanosine-3',5'-bis(diphosphate) 3'-diphosphatase activity"/>
    <property type="evidence" value="ECO:0007669"/>
    <property type="project" value="UniProtKB-EC"/>
</dbReference>
<dbReference type="Pfam" id="PF13328">
    <property type="entry name" value="HD_4"/>
    <property type="match status" value="1"/>
</dbReference>
<accession>A0A915KLB6</accession>
<evidence type="ECO:0000256" key="6">
    <source>
        <dbReference type="ARBA" id="ARBA00037781"/>
    </source>
</evidence>
<keyword evidence="2" id="KW-0479">Metal-binding</keyword>
<keyword evidence="13" id="KW-1185">Reference proteome</keyword>
<evidence type="ECO:0000256" key="9">
    <source>
        <dbReference type="ARBA" id="ARBA00041464"/>
    </source>
</evidence>
<protein>
    <recommendedName>
        <fullName evidence="8">Guanosine-3',5'-bis(diphosphate) 3'-pyrophosphohydrolase MESH1</fullName>
        <ecNumber evidence="5">3.1.7.2</ecNumber>
    </recommendedName>
    <alternativeName>
        <fullName evidence="9">Metazoan SpoT homolog 1</fullName>
    </alternativeName>
    <alternativeName>
        <fullName evidence="10">Penta-phosphate guanosine-3'-pyrophosphohydrolase</fullName>
    </alternativeName>
</protein>
<evidence type="ECO:0000256" key="3">
    <source>
        <dbReference type="ARBA" id="ARBA00022801"/>
    </source>
</evidence>
<evidence type="ECO:0000256" key="8">
    <source>
        <dbReference type="ARBA" id="ARBA00040793"/>
    </source>
</evidence>
<comment type="cofactor">
    <cofactor evidence="1">
        <name>Mn(2+)</name>
        <dbReference type="ChEBI" id="CHEBI:29035"/>
    </cofactor>
</comment>
<evidence type="ECO:0000313" key="13">
    <source>
        <dbReference type="Proteomes" id="UP000887565"/>
    </source>
</evidence>
<keyword evidence="4" id="KW-0464">Manganese</keyword>
<evidence type="ECO:0000256" key="5">
    <source>
        <dbReference type="ARBA" id="ARBA00024387"/>
    </source>
</evidence>
<evidence type="ECO:0000256" key="11">
    <source>
        <dbReference type="ARBA" id="ARBA00047968"/>
    </source>
</evidence>
<dbReference type="InterPro" id="IPR003607">
    <property type="entry name" value="HD/PDEase_dom"/>
</dbReference>
<dbReference type="CDD" id="cd00077">
    <property type="entry name" value="HDc"/>
    <property type="match status" value="1"/>
</dbReference>
<comment type="function">
    <text evidence="6">ppGpp hydrolyzing enzyme involved in starvation response.</text>
</comment>
<evidence type="ECO:0000256" key="2">
    <source>
        <dbReference type="ARBA" id="ARBA00022723"/>
    </source>
</evidence>
<dbReference type="InterPro" id="IPR052194">
    <property type="entry name" value="MESH1"/>
</dbReference>
<proteinExistence type="inferred from homology"/>
<evidence type="ECO:0000313" key="14">
    <source>
        <dbReference type="WBParaSite" id="nRc.2.0.1.t39632-RA"/>
    </source>
</evidence>
<sequence>MNSTLHSIIKAANFAAEKHRDQRRKDPQKTPYINHPIGVAHILCDEGSVGDGDVLQAAILHDTVEDTNTSFEELEKNFGKKVRDIVAEVTDDKSLNRIERKKAQISRAKDACHEAKLVKLADKLYNLRDIKRVAPVGWSKKDVDDYFTFSKSVLDEIRGTNESLENALDDIIKNHFSHSHAKI</sequence>
<evidence type="ECO:0000259" key="12">
    <source>
        <dbReference type="SMART" id="SM00471"/>
    </source>
</evidence>